<sequence length="252" mass="28545">MKKIFITLNSFLAEEVLEKGQEHFLPQITHAGAQGAEIRRELFTGDSFSLQELRTQLEEYHLTSVYSAPVEIFNESGSLNKEAAALTIMEAITIGASIVKFSLGHYNMQTSSVMELKVWLASLKIENLDLQITIENDQTEHGGSLKKIHHFLKESKTQQVPVKMTFDIGNWAFTGEDVLSAAKVLSEYVVYLHFKYVDQRNDRLVTLPLPKDDASEWRNLIRYFSTDIPRAIEFPLTDGDEALNYTSLLAEA</sequence>
<dbReference type="Gene3D" id="3.20.20.150">
    <property type="entry name" value="Divalent-metal-dependent TIM barrel enzymes"/>
    <property type="match status" value="1"/>
</dbReference>
<dbReference type="SUPFAM" id="SSF51658">
    <property type="entry name" value="Xylose isomerase-like"/>
    <property type="match status" value="1"/>
</dbReference>
<keyword evidence="2" id="KW-1185">Reference proteome</keyword>
<evidence type="ECO:0000313" key="1">
    <source>
        <dbReference type="EMBL" id="MCK6258944.1"/>
    </source>
</evidence>
<dbReference type="Proteomes" id="UP001139011">
    <property type="component" value="Unassembled WGS sequence"/>
</dbReference>
<dbReference type="InterPro" id="IPR036237">
    <property type="entry name" value="Xyl_isomerase-like_sf"/>
</dbReference>
<dbReference type="AlphaFoldDB" id="A0A9X1XJY6"/>
<proteinExistence type="predicted"/>
<comment type="caution">
    <text evidence="1">The sequence shown here is derived from an EMBL/GenBank/DDBJ whole genome shotgun (WGS) entry which is preliminary data.</text>
</comment>
<name>A0A9X1XJY6_9BACL</name>
<dbReference type="RefSeq" id="WP_248254171.1">
    <property type="nucleotide sequence ID" value="NZ_JAIWJX010000002.1"/>
</dbReference>
<dbReference type="EMBL" id="JAIWJX010000002">
    <property type="protein sequence ID" value="MCK6258944.1"/>
    <property type="molecule type" value="Genomic_DNA"/>
</dbReference>
<evidence type="ECO:0008006" key="3">
    <source>
        <dbReference type="Google" id="ProtNLM"/>
    </source>
</evidence>
<accession>A0A9X1XJY6</accession>
<gene>
    <name evidence="1" type="ORF">LCY76_20440</name>
</gene>
<organism evidence="1 2">
    <name type="scientific">Fictibacillus marinisediminis</name>
    <dbReference type="NCBI Taxonomy" id="2878389"/>
    <lineage>
        <taxon>Bacteria</taxon>
        <taxon>Bacillati</taxon>
        <taxon>Bacillota</taxon>
        <taxon>Bacilli</taxon>
        <taxon>Bacillales</taxon>
        <taxon>Fictibacillaceae</taxon>
        <taxon>Fictibacillus</taxon>
    </lineage>
</organism>
<evidence type="ECO:0000313" key="2">
    <source>
        <dbReference type="Proteomes" id="UP001139011"/>
    </source>
</evidence>
<reference evidence="1" key="1">
    <citation type="submission" date="2021-09" db="EMBL/GenBank/DDBJ databases">
        <title>Genome analysis of Fictibacillus sp. KIGAM418 isolated from marine sediment.</title>
        <authorList>
            <person name="Seo M.-J."/>
            <person name="Cho E.-S."/>
            <person name="Hwang C.Y."/>
        </authorList>
    </citation>
    <scope>NUCLEOTIDE SEQUENCE</scope>
    <source>
        <strain evidence="1">KIGAM418</strain>
    </source>
</reference>
<protein>
    <recommendedName>
        <fullName evidence="3">Sugar phosphate isomerase/epimerase</fullName>
    </recommendedName>
</protein>